<organism evidence="2 3">
    <name type="scientific">Phaeosphaeria nodorum (strain SN15 / ATCC MYA-4574 / FGSC 10173)</name>
    <name type="common">Glume blotch fungus</name>
    <name type="synonym">Parastagonospora nodorum</name>
    <dbReference type="NCBI Taxonomy" id="321614"/>
    <lineage>
        <taxon>Eukaryota</taxon>
        <taxon>Fungi</taxon>
        <taxon>Dikarya</taxon>
        <taxon>Ascomycota</taxon>
        <taxon>Pezizomycotina</taxon>
        <taxon>Dothideomycetes</taxon>
        <taxon>Pleosporomycetidae</taxon>
        <taxon>Pleosporales</taxon>
        <taxon>Pleosporineae</taxon>
        <taxon>Phaeosphaeriaceae</taxon>
        <taxon>Parastagonospora</taxon>
    </lineage>
</organism>
<feature type="region of interest" description="Disordered" evidence="1">
    <location>
        <begin position="47"/>
        <end position="139"/>
    </location>
</feature>
<gene>
    <name evidence="2" type="ORF">JI435_125040</name>
</gene>
<reference evidence="3" key="1">
    <citation type="journal article" date="2021" name="BMC Genomics">
        <title>Chromosome-level genome assembly and manually-curated proteome of model necrotroph Parastagonospora nodorum Sn15 reveals a genome-wide trove of candidate effector homologs, and redundancy of virulence-related functions within an accessory chromosome.</title>
        <authorList>
            <person name="Bertazzoni S."/>
            <person name="Jones D.A.B."/>
            <person name="Phan H.T."/>
            <person name="Tan K.-C."/>
            <person name="Hane J.K."/>
        </authorList>
    </citation>
    <scope>NUCLEOTIDE SEQUENCE [LARGE SCALE GENOMIC DNA]</scope>
    <source>
        <strain evidence="3">SN15 / ATCC MYA-4574 / FGSC 10173)</strain>
    </source>
</reference>
<feature type="compositionally biased region" description="Polar residues" evidence="1">
    <location>
        <begin position="47"/>
        <end position="72"/>
    </location>
</feature>
<evidence type="ECO:0000313" key="3">
    <source>
        <dbReference type="Proteomes" id="UP000663193"/>
    </source>
</evidence>
<protein>
    <submittedName>
        <fullName evidence="2">Uncharacterized protein</fullName>
    </submittedName>
</protein>
<feature type="compositionally biased region" description="Pro residues" evidence="1">
    <location>
        <begin position="103"/>
        <end position="112"/>
    </location>
</feature>
<sequence>MVLMSEITNANLTLLLPSPRCLVIDTNLVSNRSSETVRASSSFTAINQSQPACVATQSTSPAQPSQGRASSSTRRRRNPTVAQYLGLGSSDEPAHLEKYAPLPNGPRSPPPKPAKRRRKPRGTDDAVHATDNQSSAVRQRHISEGLKITKSSAFQTPLKASRNIQASERCKSTASKSVAAEVSLSDITWAHVGPTCTNIANTTRTSRDVTHKSHPIDSDFTLEDIPDNAFDDDDLDDEEFLKLASNMIDTGGSVHDRSSSPLKSDVAQYEIPPAFPSTATNSKEDDDRRRTKKKFVSPMTLTTRLLALNGDIDCAEARKPIARAPFPNAVCDRSPIIGLSPNTLLRTCFRIGEAINQAHQSSRSDKRIVFELYARILDSERVETKQLFTLCDLFHGKPPYIKASYEGVLWKSVQLYDYDSKRLLLQGRICRCMGTMKRDGKEWVMSVMNIWEATWDDIKWVEGIINF</sequence>
<dbReference type="OrthoDB" id="5397183at2759"/>
<keyword evidence="3" id="KW-1185">Reference proteome</keyword>
<dbReference type="Proteomes" id="UP000663193">
    <property type="component" value="Chromosome 22"/>
</dbReference>
<proteinExistence type="predicted"/>
<accession>A0A7U2ICE5</accession>
<dbReference type="VEuPathDB" id="FungiDB:JI435_125040"/>
<name>A0A7U2ICE5_PHANO</name>
<dbReference type="AlphaFoldDB" id="A0A7U2ICE5"/>
<dbReference type="EMBL" id="CP069044">
    <property type="protein sequence ID" value="QRD07317.1"/>
    <property type="molecule type" value="Genomic_DNA"/>
</dbReference>
<evidence type="ECO:0000313" key="2">
    <source>
        <dbReference type="EMBL" id="QRD07317.1"/>
    </source>
</evidence>
<feature type="region of interest" description="Disordered" evidence="1">
    <location>
        <begin position="270"/>
        <end position="294"/>
    </location>
</feature>
<evidence type="ECO:0000256" key="1">
    <source>
        <dbReference type="SAM" id="MobiDB-lite"/>
    </source>
</evidence>